<feature type="transmembrane region" description="Helical" evidence="1">
    <location>
        <begin position="135"/>
        <end position="153"/>
    </location>
</feature>
<dbReference type="Proteomes" id="UP001157186">
    <property type="component" value="Unassembled WGS sequence"/>
</dbReference>
<keyword evidence="1" id="KW-0472">Membrane</keyword>
<feature type="transmembrane region" description="Helical" evidence="1">
    <location>
        <begin position="243"/>
        <end position="263"/>
    </location>
</feature>
<keyword evidence="3" id="KW-1185">Reference proteome</keyword>
<feature type="transmembrane region" description="Helical" evidence="1">
    <location>
        <begin position="217"/>
        <end position="236"/>
    </location>
</feature>
<feature type="transmembrane region" description="Helical" evidence="1">
    <location>
        <begin position="275"/>
        <end position="292"/>
    </location>
</feature>
<accession>A0ABQ6GQ26</accession>
<sequence>MLFGAILTWRFRNSQLSGKQPRSIWLLSAILFTSGLDGGFILLPLIEFPQYQEKNIYSFTNPLAIELGFWGITAWTLYYVSTLYFLTLEPKLQLFSKQWVQKLSALVVIITCAFTLSLFTQLVPFYLSERHSDHPLFTFIILLVIILTALVISTRISLMMRISQLSVLIFIGLWSYLALSSQFDSQTLISSIDLGADYLTSLHKFIVPFNDYHEFYLAWWLTWSIMLGQFVARFVSGLKPLPLFIVMTLLPLIPCFLWFALLFHLEQSHFTLTTEVKWCLLLLALAFVINSLDFMVENYSRAFNIGLQDIGKSRFIIINSLLLLTLSYLFQLQLIFVQWSAFVVILLFYLLIGYKKLPTPYFTRSTKKPVANADRCTHTSNIGDQTTTDGMS</sequence>
<keyword evidence="1" id="KW-1133">Transmembrane helix</keyword>
<dbReference type="EMBL" id="BSST01000001">
    <property type="protein sequence ID" value="GLX76786.1"/>
    <property type="molecule type" value="Genomic_DNA"/>
</dbReference>
<evidence type="ECO:0000313" key="2">
    <source>
        <dbReference type="EMBL" id="GLX76786.1"/>
    </source>
</evidence>
<comment type="caution">
    <text evidence="2">The sequence shown here is derived from an EMBL/GenBank/DDBJ whole genome shotgun (WGS) entry which is preliminary data.</text>
</comment>
<organism evidence="2 3">
    <name type="scientific">Thalassotalea insulae</name>
    <dbReference type="NCBI Taxonomy" id="2056778"/>
    <lineage>
        <taxon>Bacteria</taxon>
        <taxon>Pseudomonadati</taxon>
        <taxon>Pseudomonadota</taxon>
        <taxon>Gammaproteobacteria</taxon>
        <taxon>Alteromonadales</taxon>
        <taxon>Colwelliaceae</taxon>
        <taxon>Thalassotalea</taxon>
    </lineage>
</organism>
<evidence type="ECO:0000313" key="3">
    <source>
        <dbReference type="Proteomes" id="UP001157186"/>
    </source>
</evidence>
<reference evidence="2 3" key="1">
    <citation type="submission" date="2023-03" db="EMBL/GenBank/DDBJ databases">
        <title>Draft genome sequence of Thalassotalea insulae KCTC 62186T.</title>
        <authorList>
            <person name="Sawabe T."/>
        </authorList>
    </citation>
    <scope>NUCLEOTIDE SEQUENCE [LARGE SCALE GENOMIC DNA]</scope>
    <source>
        <strain evidence="2 3">KCTC 62186</strain>
    </source>
</reference>
<feature type="transmembrane region" description="Helical" evidence="1">
    <location>
        <begin position="99"/>
        <end position="123"/>
    </location>
</feature>
<proteinExistence type="predicted"/>
<evidence type="ECO:0000256" key="1">
    <source>
        <dbReference type="SAM" id="Phobius"/>
    </source>
</evidence>
<feature type="transmembrane region" description="Helical" evidence="1">
    <location>
        <begin position="165"/>
        <end position="183"/>
    </location>
</feature>
<protein>
    <submittedName>
        <fullName evidence="2">Choline transporter</fullName>
    </submittedName>
</protein>
<gene>
    <name evidence="2" type="ORF">tinsulaeT_01260</name>
</gene>
<feature type="transmembrane region" description="Helical" evidence="1">
    <location>
        <begin position="24"/>
        <end position="47"/>
    </location>
</feature>
<keyword evidence="1" id="KW-0812">Transmembrane</keyword>
<feature type="transmembrane region" description="Helical" evidence="1">
    <location>
        <begin position="67"/>
        <end position="87"/>
    </location>
</feature>
<feature type="transmembrane region" description="Helical" evidence="1">
    <location>
        <begin position="336"/>
        <end position="354"/>
    </location>
</feature>
<name>A0ABQ6GQ26_9GAMM</name>
<feature type="transmembrane region" description="Helical" evidence="1">
    <location>
        <begin position="313"/>
        <end position="330"/>
    </location>
</feature>